<keyword evidence="1" id="KW-0479">Metal-binding</keyword>
<dbReference type="InterPro" id="IPR002893">
    <property type="entry name" value="Znf_MYND"/>
</dbReference>
<dbReference type="EMBL" id="JARJCM010000201">
    <property type="protein sequence ID" value="KAJ7022842.1"/>
    <property type="molecule type" value="Genomic_DNA"/>
</dbReference>
<dbReference type="PROSITE" id="PS50865">
    <property type="entry name" value="ZF_MYND_2"/>
    <property type="match status" value="1"/>
</dbReference>
<evidence type="ECO:0000256" key="4">
    <source>
        <dbReference type="PROSITE-ProRule" id="PRU00134"/>
    </source>
</evidence>
<name>A0AAD6SC70_9AGAR</name>
<reference evidence="6" key="1">
    <citation type="submission" date="2023-03" db="EMBL/GenBank/DDBJ databases">
        <title>Massive genome expansion in bonnet fungi (Mycena s.s.) driven by repeated elements and novel gene families across ecological guilds.</title>
        <authorList>
            <consortium name="Lawrence Berkeley National Laboratory"/>
            <person name="Harder C.B."/>
            <person name="Miyauchi S."/>
            <person name="Viragh M."/>
            <person name="Kuo A."/>
            <person name="Thoen E."/>
            <person name="Andreopoulos B."/>
            <person name="Lu D."/>
            <person name="Skrede I."/>
            <person name="Drula E."/>
            <person name="Henrissat B."/>
            <person name="Morin E."/>
            <person name="Kohler A."/>
            <person name="Barry K."/>
            <person name="LaButti K."/>
            <person name="Morin E."/>
            <person name="Salamov A."/>
            <person name="Lipzen A."/>
            <person name="Mereny Z."/>
            <person name="Hegedus B."/>
            <person name="Baldrian P."/>
            <person name="Stursova M."/>
            <person name="Weitz H."/>
            <person name="Taylor A."/>
            <person name="Grigoriev I.V."/>
            <person name="Nagy L.G."/>
            <person name="Martin F."/>
            <person name="Kauserud H."/>
        </authorList>
    </citation>
    <scope>NUCLEOTIDE SEQUENCE</scope>
    <source>
        <strain evidence="6">CBHHK200</strain>
    </source>
</reference>
<keyword evidence="2 4" id="KW-0863">Zinc-finger</keyword>
<accession>A0AAD6SC70</accession>
<dbReference type="AlphaFoldDB" id="A0AAD6SC70"/>
<keyword evidence="3" id="KW-0862">Zinc</keyword>
<dbReference type="Pfam" id="PF01753">
    <property type="entry name" value="zf-MYND"/>
    <property type="match status" value="1"/>
</dbReference>
<organism evidence="6 7">
    <name type="scientific">Mycena alexandri</name>
    <dbReference type="NCBI Taxonomy" id="1745969"/>
    <lineage>
        <taxon>Eukaryota</taxon>
        <taxon>Fungi</taxon>
        <taxon>Dikarya</taxon>
        <taxon>Basidiomycota</taxon>
        <taxon>Agaricomycotina</taxon>
        <taxon>Agaricomycetes</taxon>
        <taxon>Agaricomycetidae</taxon>
        <taxon>Agaricales</taxon>
        <taxon>Marasmiineae</taxon>
        <taxon>Mycenaceae</taxon>
        <taxon>Mycena</taxon>
    </lineage>
</organism>
<evidence type="ECO:0000256" key="3">
    <source>
        <dbReference type="ARBA" id="ARBA00022833"/>
    </source>
</evidence>
<dbReference type="Proteomes" id="UP001218188">
    <property type="component" value="Unassembled WGS sequence"/>
</dbReference>
<comment type="caution">
    <text evidence="6">The sequence shown here is derived from an EMBL/GenBank/DDBJ whole genome shotgun (WGS) entry which is preliminary data.</text>
</comment>
<evidence type="ECO:0000313" key="7">
    <source>
        <dbReference type="Proteomes" id="UP001218188"/>
    </source>
</evidence>
<evidence type="ECO:0000256" key="2">
    <source>
        <dbReference type="ARBA" id="ARBA00022771"/>
    </source>
</evidence>
<evidence type="ECO:0000256" key="1">
    <source>
        <dbReference type="ARBA" id="ARBA00022723"/>
    </source>
</evidence>
<proteinExistence type="predicted"/>
<dbReference type="GO" id="GO:0008270">
    <property type="term" value="F:zinc ion binding"/>
    <property type="evidence" value="ECO:0007669"/>
    <property type="project" value="UniProtKB-KW"/>
</dbReference>
<sequence length="335" mass="37176">MNALVAQRILENDRKCPCCNDQCTMGITTGLARTSPADGVTAKEVPAEEGAAKLAAHLGLTVTGFEINTNPDATEKLADIWNELMPGEFEDGTHPIVCLFCAKYLPSLVSAYKAAPSVTGAYHAMLLGISQSLYFAKFMRSPAGAELYAFYVAQILIPRCWHCADPSDTREHILGLLILSTYAYEYRSHMQPLDDDIAGRLKQWVADTARRALEATRPEEASVPPRASKAEQDTFACYLAINQRLVQNSLTILNILDGKIKSIALHLTLTRRLTFDRYAARHSDADGHKEGAGAGTATVMRRLECARCQTVAYCCRTHQKEDWRIHKKRCFETVY</sequence>
<evidence type="ECO:0000313" key="6">
    <source>
        <dbReference type="EMBL" id="KAJ7022842.1"/>
    </source>
</evidence>
<gene>
    <name evidence="6" type="ORF">C8F04DRAFT_1240559</name>
</gene>
<evidence type="ECO:0000259" key="5">
    <source>
        <dbReference type="PROSITE" id="PS50865"/>
    </source>
</evidence>
<protein>
    <recommendedName>
        <fullName evidence="5">MYND-type domain-containing protein</fullName>
    </recommendedName>
</protein>
<dbReference type="SUPFAM" id="SSF144232">
    <property type="entry name" value="HIT/MYND zinc finger-like"/>
    <property type="match status" value="1"/>
</dbReference>
<dbReference type="Gene3D" id="6.10.140.2220">
    <property type="match status" value="1"/>
</dbReference>
<keyword evidence="7" id="KW-1185">Reference proteome</keyword>
<feature type="domain" description="MYND-type" evidence="5">
    <location>
        <begin position="304"/>
        <end position="330"/>
    </location>
</feature>